<evidence type="ECO:0000256" key="1">
    <source>
        <dbReference type="ARBA" id="ARBA00023295"/>
    </source>
</evidence>
<sequence length="295" mass="30644">MTAPPWSSAAPPQPLAPTVDPDPAPDLRNGSDRPAEERGSSYAGWEPDIGPAPAPPPRSPGPEPSVPRLDTSAAAVSPVPPPPHQDHPSDATERGPAALDWVEQRQAEHGPGQGQEGQTWPERDGWRAADDDYPSPQDAWQTPYQEEERTGRGRTVVLVAVVVLVVLAIVVGVAVLVFGRDQAAPPVAAPTSASAGPKVSGPPPADLKLRDDRSTISLTWTDPSSGAVPFMVAGGRAGQKLGVLATVDPGQTGYTVNGLNSRVDYCFTVLAVYSTDAFATSGQVCTARGPAPTPS</sequence>
<dbReference type="Gene3D" id="2.60.40.10">
    <property type="entry name" value="Immunoglobulins"/>
    <property type="match status" value="1"/>
</dbReference>
<dbReference type="PROSITE" id="PS50853">
    <property type="entry name" value="FN3"/>
    <property type="match status" value="1"/>
</dbReference>
<proteinExistence type="predicted"/>
<dbReference type="SMART" id="SM00060">
    <property type="entry name" value="FN3"/>
    <property type="match status" value="1"/>
</dbReference>
<feature type="compositionally biased region" description="Basic and acidic residues" evidence="3">
    <location>
        <begin position="121"/>
        <end position="130"/>
    </location>
</feature>
<keyword evidence="2" id="KW-0624">Polysaccharide degradation</keyword>
<feature type="region of interest" description="Disordered" evidence="3">
    <location>
        <begin position="1"/>
        <end position="150"/>
    </location>
</feature>
<evidence type="ECO:0000256" key="4">
    <source>
        <dbReference type="SAM" id="Phobius"/>
    </source>
</evidence>
<keyword evidence="7" id="KW-1185">Reference proteome</keyword>
<keyword evidence="4" id="KW-0812">Transmembrane</keyword>
<feature type="transmembrane region" description="Helical" evidence="4">
    <location>
        <begin position="156"/>
        <end position="178"/>
    </location>
</feature>
<feature type="compositionally biased region" description="Low complexity" evidence="3">
    <location>
        <begin position="1"/>
        <end position="10"/>
    </location>
</feature>
<dbReference type="CDD" id="cd00063">
    <property type="entry name" value="FN3"/>
    <property type="match status" value="1"/>
</dbReference>
<comment type="caution">
    <text evidence="6">The sequence shown here is derived from an EMBL/GenBank/DDBJ whole genome shotgun (WGS) entry which is preliminary data.</text>
</comment>
<dbReference type="InterPro" id="IPR013783">
    <property type="entry name" value="Ig-like_fold"/>
</dbReference>
<dbReference type="EMBL" id="JBIRPU010000016">
    <property type="protein sequence ID" value="MFI0795154.1"/>
    <property type="molecule type" value="Genomic_DNA"/>
</dbReference>
<keyword evidence="4" id="KW-1133">Transmembrane helix</keyword>
<evidence type="ECO:0000259" key="5">
    <source>
        <dbReference type="PROSITE" id="PS50853"/>
    </source>
</evidence>
<dbReference type="InterPro" id="IPR003961">
    <property type="entry name" value="FN3_dom"/>
</dbReference>
<evidence type="ECO:0000256" key="3">
    <source>
        <dbReference type="SAM" id="MobiDB-lite"/>
    </source>
</evidence>
<feature type="compositionally biased region" description="Low complexity" evidence="3">
    <location>
        <begin position="186"/>
        <end position="197"/>
    </location>
</feature>
<keyword evidence="1" id="KW-0326">Glycosidase</keyword>
<protein>
    <submittedName>
        <fullName evidence="6">Fibronectin type III domain-containing protein</fullName>
    </submittedName>
</protein>
<name>A0ABW7SN85_9ACTN</name>
<feature type="compositionally biased region" description="Pro residues" evidence="3">
    <location>
        <begin position="11"/>
        <end position="24"/>
    </location>
</feature>
<accession>A0ABW7SN85</accession>
<evidence type="ECO:0000313" key="6">
    <source>
        <dbReference type="EMBL" id="MFI0795154.1"/>
    </source>
</evidence>
<keyword evidence="1" id="KW-0378">Hydrolase</keyword>
<keyword evidence="2" id="KW-0119">Carbohydrate metabolism</keyword>
<feature type="compositionally biased region" description="Basic and acidic residues" evidence="3">
    <location>
        <begin position="29"/>
        <end position="39"/>
    </location>
</feature>
<gene>
    <name evidence="6" type="ORF">ACH4OY_21110</name>
</gene>
<dbReference type="SUPFAM" id="SSF49265">
    <property type="entry name" value="Fibronectin type III"/>
    <property type="match status" value="1"/>
</dbReference>
<organism evidence="6 7">
    <name type="scientific">Micromonospora rubida</name>
    <dbReference type="NCBI Taxonomy" id="2697657"/>
    <lineage>
        <taxon>Bacteria</taxon>
        <taxon>Bacillati</taxon>
        <taxon>Actinomycetota</taxon>
        <taxon>Actinomycetes</taxon>
        <taxon>Micromonosporales</taxon>
        <taxon>Micromonosporaceae</taxon>
        <taxon>Micromonospora</taxon>
    </lineage>
</organism>
<reference evidence="6 7" key="1">
    <citation type="submission" date="2024-10" db="EMBL/GenBank/DDBJ databases">
        <title>The Natural Products Discovery Center: Release of the First 8490 Sequenced Strains for Exploring Actinobacteria Biosynthetic Diversity.</title>
        <authorList>
            <person name="Kalkreuter E."/>
            <person name="Kautsar S.A."/>
            <person name="Yang D."/>
            <person name="Bader C.D."/>
            <person name="Teijaro C.N."/>
            <person name="Fluegel L."/>
            <person name="Davis C.M."/>
            <person name="Simpson J.R."/>
            <person name="Lauterbach L."/>
            <person name="Steele A.D."/>
            <person name="Gui C."/>
            <person name="Meng S."/>
            <person name="Li G."/>
            <person name="Viehrig K."/>
            <person name="Ye F."/>
            <person name="Su P."/>
            <person name="Kiefer A.F."/>
            <person name="Nichols A."/>
            <person name="Cepeda A.J."/>
            <person name="Yan W."/>
            <person name="Fan B."/>
            <person name="Jiang Y."/>
            <person name="Adhikari A."/>
            <person name="Zheng C.-J."/>
            <person name="Schuster L."/>
            <person name="Cowan T.M."/>
            <person name="Smanski M.J."/>
            <person name="Chevrette M.G."/>
            <person name="De Carvalho L.P.S."/>
            <person name="Shen B."/>
        </authorList>
    </citation>
    <scope>NUCLEOTIDE SEQUENCE [LARGE SCALE GENOMIC DNA]</scope>
    <source>
        <strain evidence="6 7">NPDC021253</strain>
    </source>
</reference>
<feature type="compositionally biased region" description="Pro residues" evidence="3">
    <location>
        <begin position="50"/>
        <end position="65"/>
    </location>
</feature>
<evidence type="ECO:0000313" key="7">
    <source>
        <dbReference type="Proteomes" id="UP001611075"/>
    </source>
</evidence>
<keyword evidence="4" id="KW-0472">Membrane</keyword>
<evidence type="ECO:0000256" key="2">
    <source>
        <dbReference type="ARBA" id="ARBA00023326"/>
    </source>
</evidence>
<feature type="compositionally biased region" description="Basic and acidic residues" evidence="3">
    <location>
        <begin position="84"/>
        <end position="93"/>
    </location>
</feature>
<dbReference type="InterPro" id="IPR036116">
    <property type="entry name" value="FN3_sf"/>
</dbReference>
<dbReference type="RefSeq" id="WP_396682313.1">
    <property type="nucleotide sequence ID" value="NZ_JBIRPU010000016.1"/>
</dbReference>
<feature type="domain" description="Fibronectin type-III" evidence="5">
    <location>
        <begin position="203"/>
        <end position="295"/>
    </location>
</feature>
<dbReference type="Proteomes" id="UP001611075">
    <property type="component" value="Unassembled WGS sequence"/>
</dbReference>
<feature type="region of interest" description="Disordered" evidence="3">
    <location>
        <begin position="186"/>
        <end position="209"/>
    </location>
</feature>